<dbReference type="RefSeq" id="XP_056034885.1">
    <property type="nucleotide sequence ID" value="XM_056180093.1"/>
</dbReference>
<feature type="chain" id="PRO_5042151358" evidence="1">
    <location>
        <begin position="24"/>
        <end position="403"/>
    </location>
</feature>
<dbReference type="PANTHER" id="PTHR39613">
    <property type="entry name" value="ANCHORED CELL WALL PROTEIN, PUTATIVE (AFU_ORTHOLOGUE AFUA_4G08960)-RELATED"/>
    <property type="match status" value="1"/>
</dbReference>
<accession>A0AAE9W5K9</accession>
<sequence length="403" mass="44968">MQLFNSFFALVASASLLVSSGSAAPAEGLSKRVVPTNAQPAKPYKSPDLHTGAGINHTFGILSFREKSGYDYTVWHVSPTTGKTYLRPWDDAVDPSVFMIDEESFLRLASDSNKFAFIGHNQEIQFTNHTDYKKKQHDDGSHRVDLTQRKPANNFAATKQCGKLDPFGYVLKRSGKGFMHCGTQVFVGAGRSIDCEDIDSVAYNLSDYRAQYTGLSNTSISSEQYYSNRSADIPPKSQRLQPHGIYNYNYKAPDKRMQRFTTPHVTTADGQNQSVLQTFDFPYGRSSYYYTSCALEVRLNNEFFPLNVSSSNGPAEFVVYNMSGNPKKQTTTSKGPQRLQEIARFQCSNYGCEYSTNIACPRAGHSHTFEIAAANSDTSMSWVHTLSPRLGMTMFAYSNANYD</sequence>
<evidence type="ECO:0000256" key="1">
    <source>
        <dbReference type="SAM" id="SignalP"/>
    </source>
</evidence>
<evidence type="ECO:0000313" key="3">
    <source>
        <dbReference type="EMBL" id="WBW70642.1"/>
    </source>
</evidence>
<evidence type="ECO:0000259" key="2">
    <source>
        <dbReference type="Pfam" id="PF09792"/>
    </source>
</evidence>
<feature type="signal peptide" evidence="1">
    <location>
        <begin position="1"/>
        <end position="23"/>
    </location>
</feature>
<dbReference type="AlphaFoldDB" id="A0AAE9W5K9"/>
<proteinExistence type="predicted"/>
<gene>
    <name evidence="3" type="primary">but2</name>
    <name evidence="3" type="ORF">SOMG_01300</name>
</gene>
<dbReference type="Proteomes" id="UP001212411">
    <property type="component" value="Chromosome 1"/>
</dbReference>
<dbReference type="EMBL" id="CP115611">
    <property type="protein sequence ID" value="WBW70642.1"/>
    <property type="molecule type" value="Genomic_DNA"/>
</dbReference>
<dbReference type="KEGG" id="som:SOMG_01300"/>
<dbReference type="Pfam" id="PF09792">
    <property type="entry name" value="But2"/>
    <property type="match status" value="1"/>
</dbReference>
<name>A0AAE9W5K9_9SCHI</name>
<dbReference type="InterPro" id="IPR018620">
    <property type="entry name" value="Ubiquitin3-bd_protein_But2_C"/>
</dbReference>
<evidence type="ECO:0000313" key="4">
    <source>
        <dbReference type="Proteomes" id="UP001212411"/>
    </source>
</evidence>
<keyword evidence="4" id="KW-1185">Reference proteome</keyword>
<feature type="domain" description="Ubiquitin 3 binding protein But2 C-terminal" evidence="2">
    <location>
        <begin position="241"/>
        <end position="388"/>
    </location>
</feature>
<protein>
    <submittedName>
        <fullName evidence="3">But2 family protein But2, similar to cell surface molecule</fullName>
    </submittedName>
</protein>
<dbReference type="PANTHER" id="PTHR39613:SF1">
    <property type="entry name" value="ANCHORED CELL WALL PROTEIN, PUTATIVE (AFU_ORTHOLOGUE AFUA_4G08960)-RELATED"/>
    <property type="match status" value="1"/>
</dbReference>
<keyword evidence="1" id="KW-0732">Signal</keyword>
<dbReference type="GeneID" id="80874782"/>
<organism evidence="3 4">
    <name type="scientific">Schizosaccharomyces osmophilus</name>
    <dbReference type="NCBI Taxonomy" id="2545709"/>
    <lineage>
        <taxon>Eukaryota</taxon>
        <taxon>Fungi</taxon>
        <taxon>Dikarya</taxon>
        <taxon>Ascomycota</taxon>
        <taxon>Taphrinomycotina</taxon>
        <taxon>Schizosaccharomycetes</taxon>
        <taxon>Schizosaccharomycetales</taxon>
        <taxon>Schizosaccharomycetaceae</taxon>
        <taxon>Schizosaccharomyces</taxon>
    </lineage>
</organism>
<reference evidence="3 4" key="1">
    <citation type="journal article" date="2023" name="G3 (Bethesda)">
        <title>A high-quality reference genome for the fission yeast Schizosaccharomyces osmophilus.</title>
        <authorList>
            <person name="Jia G.S."/>
            <person name="Zhang W.C."/>
            <person name="Liang Y."/>
            <person name="Liu X.H."/>
            <person name="Rhind N."/>
            <person name="Pidoux A."/>
            <person name="Brysch-Herzberg M."/>
            <person name="Du L.L."/>
        </authorList>
    </citation>
    <scope>NUCLEOTIDE SEQUENCE [LARGE SCALE GENOMIC DNA]</scope>
    <source>
        <strain evidence="3 4">CBS 15793</strain>
    </source>
</reference>